<dbReference type="Proteomes" id="UP000053239">
    <property type="component" value="Unassembled WGS sequence"/>
</dbReference>
<keyword evidence="1" id="KW-1133">Transmembrane helix</keyword>
<name>A0A0J9TVH3_PLAVI</name>
<evidence type="ECO:0000313" key="2">
    <source>
        <dbReference type="EMBL" id="KMZ99361.1"/>
    </source>
</evidence>
<keyword evidence="1" id="KW-0812">Transmembrane</keyword>
<proteinExistence type="predicted"/>
<keyword evidence="1" id="KW-0472">Membrane</keyword>
<evidence type="ECO:0008006" key="4">
    <source>
        <dbReference type="Google" id="ProtNLM"/>
    </source>
</evidence>
<reference evidence="2 3" key="1">
    <citation type="submission" date="2011-09" db="EMBL/GenBank/DDBJ databases">
        <title>The Genome Sequence of Plasmodium vivax North Korean.</title>
        <authorList>
            <consortium name="The Broad Institute Genome Sequencing Platform"/>
            <consortium name="The Broad Institute Genome Sequencing Center for Infectious Disease"/>
            <person name="Neafsey D."/>
            <person name="Carlton J."/>
            <person name="Barnwell J."/>
            <person name="Collins W."/>
            <person name="Escalante A."/>
            <person name="Mullikin J."/>
            <person name="Saul A."/>
            <person name="Guigo R."/>
            <person name="Camara F."/>
            <person name="Young S.K."/>
            <person name="Zeng Q."/>
            <person name="Gargeya S."/>
            <person name="Fitzgerald M."/>
            <person name="Haas B."/>
            <person name="Abouelleil A."/>
            <person name="Alvarado L."/>
            <person name="Arachchi H.M."/>
            <person name="Berlin A."/>
            <person name="Brown A."/>
            <person name="Chapman S.B."/>
            <person name="Chen Z."/>
            <person name="Dunbar C."/>
            <person name="Freedman E."/>
            <person name="Gearin G."/>
            <person name="Gellesch M."/>
            <person name="Goldberg J."/>
            <person name="Griggs A."/>
            <person name="Gujja S."/>
            <person name="Heiman D."/>
            <person name="Howarth C."/>
            <person name="Larson L."/>
            <person name="Lui A."/>
            <person name="MacDonald P.J.P."/>
            <person name="Montmayeur A."/>
            <person name="Murphy C."/>
            <person name="Neiman D."/>
            <person name="Pearson M."/>
            <person name="Priest M."/>
            <person name="Roberts A."/>
            <person name="Saif S."/>
            <person name="Shea T."/>
            <person name="Shenoy N."/>
            <person name="Sisk P."/>
            <person name="Stolte C."/>
            <person name="Sykes S."/>
            <person name="Wortman J."/>
            <person name="Nusbaum C."/>
            <person name="Birren B."/>
        </authorList>
    </citation>
    <scope>NUCLEOTIDE SEQUENCE [LARGE SCALE GENOMIC DNA]</scope>
    <source>
        <strain evidence="2 3">North Korean</strain>
    </source>
</reference>
<dbReference type="InterPro" id="IPR008780">
    <property type="entry name" value="Plasmodium_Vir"/>
</dbReference>
<gene>
    <name evidence="2" type="ORF">PVNG_04619</name>
</gene>
<dbReference type="Pfam" id="PF05795">
    <property type="entry name" value="Plasmodium_Vir"/>
    <property type="match status" value="1"/>
</dbReference>
<dbReference type="OrthoDB" id="10309729at2759"/>
<dbReference type="AlphaFoldDB" id="A0A0J9TVH3"/>
<evidence type="ECO:0000256" key="1">
    <source>
        <dbReference type="SAM" id="Phobius"/>
    </source>
</evidence>
<accession>A0A0J9TVH3</accession>
<evidence type="ECO:0000313" key="3">
    <source>
        <dbReference type="Proteomes" id="UP000053239"/>
    </source>
</evidence>
<organism evidence="2 3">
    <name type="scientific">Plasmodium vivax North Korean</name>
    <dbReference type="NCBI Taxonomy" id="1035514"/>
    <lineage>
        <taxon>Eukaryota</taxon>
        <taxon>Sar</taxon>
        <taxon>Alveolata</taxon>
        <taxon>Apicomplexa</taxon>
        <taxon>Aconoidasida</taxon>
        <taxon>Haemosporida</taxon>
        <taxon>Plasmodiidae</taxon>
        <taxon>Plasmodium</taxon>
        <taxon>Plasmodium (Plasmodium)</taxon>
    </lineage>
</organism>
<dbReference type="EMBL" id="KQ235418">
    <property type="protein sequence ID" value="KMZ99361.1"/>
    <property type="molecule type" value="Genomic_DNA"/>
</dbReference>
<sequence length="441" mass="49932">MVLSAKNNWEEKLPDLPSYQKYKQLDSVDIADYSKDHCKNLKNSDDQDRQLCNKILKNLSILKKEKGKEQKHGCYYFQHWLHDKLGKKYYNGNVKGNKYSVAEEILDIVADAVSTNSIDQACKGYAFGDKESWKKEKDLHDYFENFKQINCNETDKDKCEKYVDYVSYINKLYVDNIDNCCEEDDTDPFCNPSVKCADEYDPQKLLTILNRDLLSLGKKIEQGRAQAVRAEAGREKVAPEMVPLQKLVAAADPQKEVVAAAAPAAAKPVAVKPTPVVREQEVVEEAASENSALGPAVRETTGNLQSIATFSPSPIEGTREAVHASPYFTTDAASNAVTLAVADSTNTLGTTHEELDSNLFSNIIMGAAVLGTIFFLFYYNRSSRFKSSSRKKKRKKGKIFEHNYYEEYEKELPMYDSEETFIGSEADRLYLNYHPDQDSYY</sequence>
<protein>
    <recommendedName>
        <fullName evidence="4">Variable surface protein Vir12-like protein</fullName>
    </recommendedName>
</protein>
<feature type="transmembrane region" description="Helical" evidence="1">
    <location>
        <begin position="359"/>
        <end position="379"/>
    </location>
</feature>